<dbReference type="Gene3D" id="1.10.10.10">
    <property type="entry name" value="Winged helix-like DNA-binding domain superfamily/Winged helix DNA-binding domain"/>
    <property type="match status" value="1"/>
</dbReference>
<dbReference type="SUPFAM" id="SSF53335">
    <property type="entry name" value="S-adenosyl-L-methionine-dependent methyltransferases"/>
    <property type="match status" value="1"/>
</dbReference>
<evidence type="ECO:0000313" key="3">
    <source>
        <dbReference type="EMBL" id="MBM2620361.1"/>
    </source>
</evidence>
<dbReference type="RefSeq" id="WP_203380344.1">
    <property type="nucleotide sequence ID" value="NZ_JAENHP010000014.1"/>
</dbReference>
<gene>
    <name evidence="3" type="ORF">JIG36_33105</name>
</gene>
<name>A0ABS2AMA7_9ACTN</name>
<dbReference type="InterPro" id="IPR036390">
    <property type="entry name" value="WH_DNA-bd_sf"/>
</dbReference>
<proteinExistence type="predicted"/>
<dbReference type="InterPro" id="IPR029063">
    <property type="entry name" value="SAM-dependent_MTases_sf"/>
</dbReference>
<dbReference type="PANTHER" id="PTHR45128">
    <property type="entry name" value="METHYLTRANSFERASE TYPE 11"/>
    <property type="match status" value="1"/>
</dbReference>
<sequence>MNPELIEQNVNRLLGAMVGAATTAMVAVGDQLGLYRALADGGPATPAELAGRTGTTPRYVKEWLSQQTAAGFVTYAALDGRYTLPAEAAAVLAVDASPAFLAGGATITRGWFAGIDQLTEAFRTGRGIPWDQQNPAVFEGTERFFRPGYAANLTTEWIPALPGVAERLAAGGRVADVGCGHGAAAILLARAYPQASIHGYDFHDRSIEVARQRAAEAGLADRIRFETLDATSYPTDGFDLICLLDTLHDLGDPAAALAHARKALTADGTVLVVEPHAADDYVTNLAAPLAALSYAASTFQCTPAALAQPGGVALGAQAGPAVVHQLATEAGFSRFRQVTGNPVNIVLELRP</sequence>
<evidence type="ECO:0000313" key="4">
    <source>
        <dbReference type="Proteomes" id="UP000632138"/>
    </source>
</evidence>
<dbReference type="Proteomes" id="UP000632138">
    <property type="component" value="Unassembled WGS sequence"/>
</dbReference>
<dbReference type="GO" id="GO:0008168">
    <property type="term" value="F:methyltransferase activity"/>
    <property type="evidence" value="ECO:0007669"/>
    <property type="project" value="UniProtKB-KW"/>
</dbReference>
<feature type="domain" description="S-adenosylmethionine-dependent methyltransferase Rv2258c-like winged HTH" evidence="2">
    <location>
        <begin position="20"/>
        <end position="93"/>
    </location>
</feature>
<dbReference type="Gene3D" id="3.40.50.150">
    <property type="entry name" value="Vaccinia Virus protein VP39"/>
    <property type="match status" value="1"/>
</dbReference>
<reference evidence="3 4" key="1">
    <citation type="submission" date="2021-01" db="EMBL/GenBank/DDBJ databases">
        <title>Actinoplanes sp. nov. LDG1-06 isolated from lichen.</title>
        <authorList>
            <person name="Saeng-In P."/>
            <person name="Phongsopitanun W."/>
            <person name="Kanchanasin P."/>
            <person name="Yuki M."/>
            <person name="Kudo T."/>
            <person name="Ohkuma M."/>
            <person name="Tanasupawat S."/>
        </authorList>
    </citation>
    <scope>NUCLEOTIDE SEQUENCE [LARGE SCALE GENOMIC DNA]</scope>
    <source>
        <strain evidence="3 4">LDG1-06</strain>
    </source>
</reference>
<feature type="domain" description="Methyltransferase" evidence="1">
    <location>
        <begin position="170"/>
        <end position="281"/>
    </location>
</feature>
<dbReference type="PANTHER" id="PTHR45128:SF2">
    <property type="entry name" value="METHYLTRANSFERASE DOMAIN-CONTAINING PROTEIN"/>
    <property type="match status" value="1"/>
</dbReference>
<dbReference type="SUPFAM" id="SSF46785">
    <property type="entry name" value="Winged helix' DNA-binding domain"/>
    <property type="match status" value="1"/>
</dbReference>
<dbReference type="CDD" id="cd02440">
    <property type="entry name" value="AdoMet_MTases"/>
    <property type="match status" value="1"/>
</dbReference>
<comment type="caution">
    <text evidence="3">The sequence shown here is derived from an EMBL/GenBank/DDBJ whole genome shotgun (WGS) entry which is preliminary data.</text>
</comment>
<protein>
    <submittedName>
        <fullName evidence="3">Methyltransferase domain-containing protein</fullName>
    </submittedName>
</protein>
<keyword evidence="3" id="KW-0808">Transferase</keyword>
<dbReference type="InterPro" id="IPR025714">
    <property type="entry name" value="Methyltranfer_dom"/>
</dbReference>
<evidence type="ECO:0000259" key="1">
    <source>
        <dbReference type="Pfam" id="PF13847"/>
    </source>
</evidence>
<dbReference type="EMBL" id="JAENHP010000014">
    <property type="protein sequence ID" value="MBM2620361.1"/>
    <property type="molecule type" value="Genomic_DNA"/>
</dbReference>
<dbReference type="GO" id="GO:0032259">
    <property type="term" value="P:methylation"/>
    <property type="evidence" value="ECO:0007669"/>
    <property type="project" value="UniProtKB-KW"/>
</dbReference>
<keyword evidence="4" id="KW-1185">Reference proteome</keyword>
<dbReference type="InterPro" id="IPR053173">
    <property type="entry name" value="SAM-binding_MTase"/>
</dbReference>
<keyword evidence="3" id="KW-0489">Methyltransferase</keyword>
<organism evidence="3 4">
    <name type="scientific">Paractinoplanes ovalisporus</name>
    <dbReference type="NCBI Taxonomy" id="2810368"/>
    <lineage>
        <taxon>Bacteria</taxon>
        <taxon>Bacillati</taxon>
        <taxon>Actinomycetota</taxon>
        <taxon>Actinomycetes</taxon>
        <taxon>Micromonosporales</taxon>
        <taxon>Micromonosporaceae</taxon>
        <taxon>Paractinoplanes</taxon>
    </lineage>
</organism>
<dbReference type="Pfam" id="PF13847">
    <property type="entry name" value="Methyltransf_31"/>
    <property type="match status" value="1"/>
</dbReference>
<dbReference type="InterPro" id="IPR036388">
    <property type="entry name" value="WH-like_DNA-bd_sf"/>
</dbReference>
<dbReference type="InterPro" id="IPR048711">
    <property type="entry name" value="WHD_Rv2258c"/>
</dbReference>
<accession>A0ABS2AMA7</accession>
<evidence type="ECO:0000259" key="2">
    <source>
        <dbReference type="Pfam" id="PF21320"/>
    </source>
</evidence>
<dbReference type="Pfam" id="PF21320">
    <property type="entry name" value="WHD_Rv2258c"/>
    <property type="match status" value="1"/>
</dbReference>